<dbReference type="OrthoDB" id="9807064at2"/>
<keyword evidence="1 9" id="KW-0436">Ligase</keyword>
<dbReference type="CDD" id="cd16442">
    <property type="entry name" value="BPL"/>
    <property type="match status" value="1"/>
</dbReference>
<dbReference type="InterPro" id="IPR003142">
    <property type="entry name" value="BPL_C"/>
</dbReference>
<accession>A0A318H6K9</accession>
<dbReference type="GO" id="GO:0005737">
    <property type="term" value="C:cytoplasm"/>
    <property type="evidence" value="ECO:0007669"/>
    <property type="project" value="TreeGrafter"/>
</dbReference>
<evidence type="ECO:0000256" key="7">
    <source>
        <dbReference type="SAM" id="MobiDB-lite"/>
    </source>
</evidence>
<dbReference type="SUPFAM" id="SSF55681">
    <property type="entry name" value="Class II aaRS and biotin synthetases"/>
    <property type="match status" value="1"/>
</dbReference>
<organism evidence="9 10">
    <name type="scientific">Sphaerotilus hippei</name>
    <dbReference type="NCBI Taxonomy" id="744406"/>
    <lineage>
        <taxon>Bacteria</taxon>
        <taxon>Pseudomonadati</taxon>
        <taxon>Pseudomonadota</taxon>
        <taxon>Betaproteobacteria</taxon>
        <taxon>Burkholderiales</taxon>
        <taxon>Sphaerotilaceae</taxon>
        <taxon>Sphaerotilus</taxon>
    </lineage>
</organism>
<dbReference type="GO" id="GO:0005524">
    <property type="term" value="F:ATP binding"/>
    <property type="evidence" value="ECO:0007669"/>
    <property type="project" value="UniProtKB-KW"/>
</dbReference>
<dbReference type="Pfam" id="PF03099">
    <property type="entry name" value="BPL_LplA_LipB"/>
    <property type="match status" value="1"/>
</dbReference>
<feature type="region of interest" description="Disordered" evidence="7">
    <location>
        <begin position="235"/>
        <end position="267"/>
    </location>
</feature>
<evidence type="ECO:0000256" key="3">
    <source>
        <dbReference type="ARBA" id="ARBA00022840"/>
    </source>
</evidence>
<dbReference type="InterPro" id="IPR008988">
    <property type="entry name" value="Transcriptional_repressor_C"/>
</dbReference>
<dbReference type="SUPFAM" id="SSF50037">
    <property type="entry name" value="C-terminal domain of transcriptional repressors"/>
    <property type="match status" value="1"/>
</dbReference>
<evidence type="ECO:0000256" key="2">
    <source>
        <dbReference type="ARBA" id="ARBA00022741"/>
    </source>
</evidence>
<keyword evidence="2" id="KW-0547">Nucleotide-binding</keyword>
<sequence>MLHWDAETLWQLLLPLAPDLSVEVLPRTGSTNTSLMERARAGDTSTCLMVAEQQTAGRGRLGRPWWSEPGGSLTFSLGLRYAPRDWSGLSLAVGLALARALDPSAPPRLGIKWPNDLWLTDGADRKLGGILIETVALPGDPEGRWTVIGCGLNILARPAAGPSAGPEGGFRTGYAGVQELQPDLDAPRTLHRIAAPLLQALQAFERDGLAPLLPAYAERDVLAGRTVSAGELRGTAIGPDRDGQLRVRRDDGTLQPVASGEVSVRPC</sequence>
<feature type="domain" description="BPL/LPL catalytic" evidence="8">
    <location>
        <begin position="3"/>
        <end position="209"/>
    </location>
</feature>
<comment type="caution">
    <text evidence="9">The sequence shown here is derived from an EMBL/GenBank/DDBJ whole genome shotgun (WGS) entry which is preliminary data.</text>
</comment>
<dbReference type="Gene3D" id="2.30.30.100">
    <property type="match status" value="1"/>
</dbReference>
<dbReference type="EMBL" id="QJJS01000001">
    <property type="protein sequence ID" value="PXW99515.1"/>
    <property type="molecule type" value="Genomic_DNA"/>
</dbReference>
<dbReference type="InterPro" id="IPR004408">
    <property type="entry name" value="Biotin_CoA_COase_ligase"/>
</dbReference>
<name>A0A318H6K9_9BURK</name>
<reference evidence="9 10" key="1">
    <citation type="submission" date="2018-05" db="EMBL/GenBank/DDBJ databases">
        <title>Genomic Encyclopedia of Type Strains, Phase IV (KMG-IV): sequencing the most valuable type-strain genomes for metagenomic binning, comparative biology and taxonomic classification.</title>
        <authorList>
            <person name="Goeker M."/>
        </authorList>
    </citation>
    <scope>NUCLEOTIDE SEQUENCE [LARGE SCALE GENOMIC DNA]</scope>
    <source>
        <strain evidence="9 10">DSM 566</strain>
    </source>
</reference>
<evidence type="ECO:0000256" key="1">
    <source>
        <dbReference type="ARBA" id="ARBA00022598"/>
    </source>
</evidence>
<evidence type="ECO:0000256" key="6">
    <source>
        <dbReference type="ARBA" id="ARBA00047846"/>
    </source>
</evidence>
<dbReference type="InterPro" id="IPR045864">
    <property type="entry name" value="aa-tRNA-synth_II/BPL/LPL"/>
</dbReference>
<dbReference type="PROSITE" id="PS51733">
    <property type="entry name" value="BPL_LPL_CATALYTIC"/>
    <property type="match status" value="1"/>
</dbReference>
<evidence type="ECO:0000256" key="4">
    <source>
        <dbReference type="ARBA" id="ARBA00023267"/>
    </source>
</evidence>
<dbReference type="Proteomes" id="UP000247811">
    <property type="component" value="Unassembled WGS sequence"/>
</dbReference>
<keyword evidence="3" id="KW-0067">ATP-binding</keyword>
<dbReference type="NCBIfam" id="TIGR00121">
    <property type="entry name" value="birA_ligase"/>
    <property type="match status" value="1"/>
</dbReference>
<evidence type="ECO:0000313" key="9">
    <source>
        <dbReference type="EMBL" id="PXW99515.1"/>
    </source>
</evidence>
<dbReference type="PANTHER" id="PTHR12835">
    <property type="entry name" value="BIOTIN PROTEIN LIGASE"/>
    <property type="match status" value="1"/>
</dbReference>
<feature type="compositionally biased region" description="Basic and acidic residues" evidence="7">
    <location>
        <begin position="239"/>
        <end position="252"/>
    </location>
</feature>
<dbReference type="PANTHER" id="PTHR12835:SF5">
    <property type="entry name" value="BIOTIN--PROTEIN LIGASE"/>
    <property type="match status" value="1"/>
</dbReference>
<evidence type="ECO:0000313" key="10">
    <source>
        <dbReference type="Proteomes" id="UP000247811"/>
    </source>
</evidence>
<keyword evidence="4" id="KW-0092">Biotin</keyword>
<comment type="catalytic activity">
    <reaction evidence="6">
        <text>biotin + L-lysyl-[protein] + ATP = N(6)-biotinyl-L-lysyl-[protein] + AMP + diphosphate + H(+)</text>
        <dbReference type="Rhea" id="RHEA:11756"/>
        <dbReference type="Rhea" id="RHEA-COMP:9752"/>
        <dbReference type="Rhea" id="RHEA-COMP:10505"/>
        <dbReference type="ChEBI" id="CHEBI:15378"/>
        <dbReference type="ChEBI" id="CHEBI:29969"/>
        <dbReference type="ChEBI" id="CHEBI:30616"/>
        <dbReference type="ChEBI" id="CHEBI:33019"/>
        <dbReference type="ChEBI" id="CHEBI:57586"/>
        <dbReference type="ChEBI" id="CHEBI:83144"/>
        <dbReference type="ChEBI" id="CHEBI:456215"/>
        <dbReference type="EC" id="6.3.4.15"/>
    </reaction>
</comment>
<evidence type="ECO:0000259" key="8">
    <source>
        <dbReference type="PROSITE" id="PS51733"/>
    </source>
</evidence>
<dbReference type="EC" id="6.3.4.15" evidence="5"/>
<keyword evidence="10" id="KW-1185">Reference proteome</keyword>
<dbReference type="GO" id="GO:0004077">
    <property type="term" value="F:biotin--[biotin carboxyl-carrier protein] ligase activity"/>
    <property type="evidence" value="ECO:0007669"/>
    <property type="project" value="UniProtKB-EC"/>
</dbReference>
<dbReference type="Pfam" id="PF02237">
    <property type="entry name" value="BPL_C"/>
    <property type="match status" value="1"/>
</dbReference>
<protein>
    <recommendedName>
        <fullName evidence="5">biotin--[biotin carboxyl-carrier protein] ligase</fullName>
        <ecNumber evidence="5">6.3.4.15</ecNumber>
    </recommendedName>
</protein>
<dbReference type="AlphaFoldDB" id="A0A318H6K9"/>
<dbReference type="InterPro" id="IPR004143">
    <property type="entry name" value="BPL_LPL_catalytic"/>
</dbReference>
<gene>
    <name evidence="9" type="ORF">C7444_101345</name>
</gene>
<evidence type="ECO:0000256" key="5">
    <source>
        <dbReference type="ARBA" id="ARBA00024227"/>
    </source>
</evidence>
<dbReference type="Gene3D" id="3.30.930.10">
    <property type="entry name" value="Bira Bifunctional Protein, Domain 2"/>
    <property type="match status" value="1"/>
</dbReference>
<dbReference type="RefSeq" id="WP_110399075.1">
    <property type="nucleotide sequence ID" value="NZ_QJJS01000001.1"/>
</dbReference>
<proteinExistence type="predicted"/>